<dbReference type="Proteomes" id="UP001652564">
    <property type="component" value="Unassembled WGS sequence"/>
</dbReference>
<name>A0ABT2ZQE3_9RHOB</name>
<keyword evidence="2" id="KW-1185">Reference proteome</keyword>
<dbReference type="EMBL" id="JAOWKZ010000003">
    <property type="protein sequence ID" value="MCV2873262.1"/>
    <property type="molecule type" value="Genomic_DNA"/>
</dbReference>
<gene>
    <name evidence="1" type="ORF">OEZ71_13255</name>
</gene>
<organism evidence="1 2">
    <name type="scientific">Albidovulum litorale</name>
    <dbReference type="NCBI Taxonomy" id="2984134"/>
    <lineage>
        <taxon>Bacteria</taxon>
        <taxon>Pseudomonadati</taxon>
        <taxon>Pseudomonadota</taxon>
        <taxon>Alphaproteobacteria</taxon>
        <taxon>Rhodobacterales</taxon>
        <taxon>Paracoccaceae</taxon>
        <taxon>Albidovulum</taxon>
    </lineage>
</organism>
<reference evidence="1 2" key="1">
    <citation type="submission" date="2022-10" db="EMBL/GenBank/DDBJ databases">
        <title>Defluviimonas sp. nov., isolated from ocean surface sediments.</title>
        <authorList>
            <person name="He W."/>
            <person name="Wang L."/>
            <person name="Zhang D.-F."/>
        </authorList>
    </citation>
    <scope>NUCLEOTIDE SEQUENCE [LARGE SCALE GENOMIC DNA]</scope>
    <source>
        <strain evidence="1 2">WL0050</strain>
    </source>
</reference>
<sequence length="90" mass="10404">MTLQEYHCGQAGRHAASSLLRIAIPSWRFVGIHVEPEPEFETVSREEIQALFSGELKSRPRRRDLTDDEEYQKLLSTKLRRALYPHPVAS</sequence>
<accession>A0ABT2ZQE3</accession>
<comment type="caution">
    <text evidence="1">The sequence shown here is derived from an EMBL/GenBank/DDBJ whole genome shotgun (WGS) entry which is preliminary data.</text>
</comment>
<dbReference type="RefSeq" id="WP_263740466.1">
    <property type="nucleotide sequence ID" value="NZ_JAOWKZ010000003.1"/>
</dbReference>
<evidence type="ECO:0000313" key="1">
    <source>
        <dbReference type="EMBL" id="MCV2873262.1"/>
    </source>
</evidence>
<protein>
    <submittedName>
        <fullName evidence="1">Uncharacterized protein</fullName>
    </submittedName>
</protein>
<evidence type="ECO:0000313" key="2">
    <source>
        <dbReference type="Proteomes" id="UP001652564"/>
    </source>
</evidence>
<proteinExistence type="predicted"/>